<protein>
    <submittedName>
        <fullName evidence="2">Uncharacterized protein</fullName>
    </submittedName>
</protein>
<feature type="chain" id="PRO_5046401589" evidence="1">
    <location>
        <begin position="24"/>
        <end position="274"/>
    </location>
</feature>
<gene>
    <name evidence="2" type="ORF">ACFS5N_13835</name>
</gene>
<dbReference type="RefSeq" id="WP_377186585.1">
    <property type="nucleotide sequence ID" value="NZ_JBHUPD010000003.1"/>
</dbReference>
<keyword evidence="3" id="KW-1185">Reference proteome</keyword>
<reference evidence="3" key="1">
    <citation type="journal article" date="2019" name="Int. J. Syst. Evol. Microbiol.">
        <title>The Global Catalogue of Microorganisms (GCM) 10K type strain sequencing project: providing services to taxonomists for standard genome sequencing and annotation.</title>
        <authorList>
            <consortium name="The Broad Institute Genomics Platform"/>
            <consortium name="The Broad Institute Genome Sequencing Center for Infectious Disease"/>
            <person name="Wu L."/>
            <person name="Ma J."/>
        </authorList>
    </citation>
    <scope>NUCLEOTIDE SEQUENCE [LARGE SCALE GENOMIC DNA]</scope>
    <source>
        <strain evidence="3">KCTC 22437</strain>
    </source>
</reference>
<dbReference type="Proteomes" id="UP001597557">
    <property type="component" value="Unassembled WGS sequence"/>
</dbReference>
<feature type="signal peptide" evidence="1">
    <location>
        <begin position="1"/>
        <end position="23"/>
    </location>
</feature>
<keyword evidence="1" id="KW-0732">Signal</keyword>
<name>A0ABW5YE69_9SPHI</name>
<dbReference type="EMBL" id="JBHUPD010000003">
    <property type="protein sequence ID" value="MFD2873561.1"/>
    <property type="molecule type" value="Genomic_DNA"/>
</dbReference>
<evidence type="ECO:0000313" key="2">
    <source>
        <dbReference type="EMBL" id="MFD2873561.1"/>
    </source>
</evidence>
<evidence type="ECO:0000256" key="1">
    <source>
        <dbReference type="SAM" id="SignalP"/>
    </source>
</evidence>
<sequence>MPSVFNCKFFCAVLPALFLAAFANGQKLPNIQKTALRAPANIKVDGKVNEWPAGLQAYNHAIQASYTIANDDNKLYLIVSSNRKEIINKMINGGVSLVVNKVRKSMVGGVSVMYPVFAPDNSPVINLNVLYDTKADAPNANRKIDSLIKVNNALLNDKAKFIRLSGVQGDIDTLISVYNKDGVKAYSAFDGNRNYTLEISVDLKVLGLSINNKTPFNYAIRFNELKLDYVPGVDITRNTEGVITQMKVTDVKLANSYMSVLNTTDCWGTYTLAK</sequence>
<accession>A0ABW5YE69</accession>
<evidence type="ECO:0000313" key="3">
    <source>
        <dbReference type="Proteomes" id="UP001597557"/>
    </source>
</evidence>
<proteinExistence type="predicted"/>
<comment type="caution">
    <text evidence="2">The sequence shown here is derived from an EMBL/GenBank/DDBJ whole genome shotgun (WGS) entry which is preliminary data.</text>
</comment>
<organism evidence="2 3">
    <name type="scientific">Mucilaginibacter ximonensis</name>
    <dbReference type="NCBI Taxonomy" id="538021"/>
    <lineage>
        <taxon>Bacteria</taxon>
        <taxon>Pseudomonadati</taxon>
        <taxon>Bacteroidota</taxon>
        <taxon>Sphingobacteriia</taxon>
        <taxon>Sphingobacteriales</taxon>
        <taxon>Sphingobacteriaceae</taxon>
        <taxon>Mucilaginibacter</taxon>
    </lineage>
</organism>